<dbReference type="PANTHER" id="PTHR31894:SF0">
    <property type="entry name" value="UPF0461 PROTEIN C5ORF24"/>
    <property type="match status" value="1"/>
</dbReference>
<name>A0A4Z2FER4_9TELE</name>
<comment type="subcellular location">
    <subcellularLocation>
        <location evidence="1">Nucleus</location>
    </subcellularLocation>
</comment>
<dbReference type="GO" id="GO:0000398">
    <property type="term" value="P:mRNA splicing, via spliceosome"/>
    <property type="evidence" value="ECO:0007669"/>
    <property type="project" value="UniProtKB-ARBA"/>
</dbReference>
<dbReference type="PROSITE" id="PS51194">
    <property type="entry name" value="HELICASE_CTER"/>
    <property type="match status" value="1"/>
</dbReference>
<comment type="caution">
    <text evidence="7">The sequence shown here is derived from an EMBL/GenBank/DDBJ whole genome shotgun (WGS) entry which is preliminary data.</text>
</comment>
<dbReference type="OrthoDB" id="196131at2759"/>
<gene>
    <name evidence="7" type="primary">ddx46_1</name>
    <name evidence="7" type="ORF">EYF80_050386</name>
</gene>
<dbReference type="AlphaFoldDB" id="A0A4Z2FER4"/>
<protein>
    <submittedName>
        <fullName evidence="7">Putative ATP-dependent RNA helicase DDX46</fullName>
    </submittedName>
</protein>
<evidence type="ECO:0000313" key="8">
    <source>
        <dbReference type="Proteomes" id="UP000314294"/>
    </source>
</evidence>
<sequence>MRIVDNVRPDRQTVMFSATFPRAMEALARRILAKPLEVQVGGRSVVCSDVEQHVLVIEEDKKFLKLLEILGHYQEKGSVIIFVDKQEHADDLLKDLMKASYPCMSLHGGIDQYDRDSVINDFKNGACRLMVATSVAARGLDVKQLILVVNYNCPNHYEDYVHRAGRTGRAGNKGFAYTFITDDQVRYSGDIIKALELSCSPVPPELEKLWAGYKDQQKAEGKVIKSSSSGFSGKGFKFDETEHAMANERKKLQKAALGLQDSDDEEGAMDEKMMRQVTTGDFCMNSRPSCLAEDGRHPASHFDLCAQANKFYPPPPPSALQMTLAPMALPAQVHKPLACQRQEALAGAPGGKTSKGPKDDAGGGKKKSGKAGGKPGRRGRPLGTTKLAGYRTSTGRPLGTTRAAGFKTSPGRPLGTTRAAGYKVSPGRPPGSIKGLSSRINKLAYGSGCSGAAFPYPLPHKEILCEPSCKEKAANE</sequence>
<keyword evidence="4" id="KW-0539">Nucleus</keyword>
<keyword evidence="7" id="KW-0378">Hydrolase</keyword>
<evidence type="ECO:0000256" key="5">
    <source>
        <dbReference type="SAM" id="MobiDB-lite"/>
    </source>
</evidence>
<dbReference type="GO" id="GO:0004386">
    <property type="term" value="F:helicase activity"/>
    <property type="evidence" value="ECO:0007669"/>
    <property type="project" value="UniProtKB-KW"/>
</dbReference>
<feature type="region of interest" description="Disordered" evidence="5">
    <location>
        <begin position="344"/>
        <end position="434"/>
    </location>
</feature>
<dbReference type="InterPro" id="IPR001650">
    <property type="entry name" value="Helicase_C-like"/>
</dbReference>
<keyword evidence="7" id="KW-0347">Helicase</keyword>
<accession>A0A4Z2FER4</accession>
<keyword evidence="7" id="KW-0547">Nucleotide-binding</keyword>
<evidence type="ECO:0000313" key="7">
    <source>
        <dbReference type="EMBL" id="TNN39441.1"/>
    </source>
</evidence>
<dbReference type="InterPro" id="IPR027417">
    <property type="entry name" value="P-loop_NTPase"/>
</dbReference>
<dbReference type="SMART" id="SM00490">
    <property type="entry name" value="HELICc"/>
    <property type="match status" value="1"/>
</dbReference>
<keyword evidence="8" id="KW-1185">Reference proteome</keyword>
<dbReference type="GO" id="GO:0005634">
    <property type="term" value="C:nucleus"/>
    <property type="evidence" value="ECO:0007669"/>
    <property type="project" value="UniProtKB-SubCell"/>
</dbReference>
<organism evidence="7 8">
    <name type="scientific">Liparis tanakae</name>
    <name type="common">Tanaka's snailfish</name>
    <dbReference type="NCBI Taxonomy" id="230148"/>
    <lineage>
        <taxon>Eukaryota</taxon>
        <taxon>Metazoa</taxon>
        <taxon>Chordata</taxon>
        <taxon>Craniata</taxon>
        <taxon>Vertebrata</taxon>
        <taxon>Euteleostomi</taxon>
        <taxon>Actinopterygii</taxon>
        <taxon>Neopterygii</taxon>
        <taxon>Teleostei</taxon>
        <taxon>Neoteleostei</taxon>
        <taxon>Acanthomorphata</taxon>
        <taxon>Eupercaria</taxon>
        <taxon>Perciformes</taxon>
        <taxon>Cottioidei</taxon>
        <taxon>Cottales</taxon>
        <taxon>Liparidae</taxon>
        <taxon>Liparis</taxon>
    </lineage>
</organism>
<dbReference type="SUPFAM" id="SSF52540">
    <property type="entry name" value="P-loop containing nucleoside triphosphate hydrolases"/>
    <property type="match status" value="1"/>
</dbReference>
<feature type="compositionally biased region" description="Basic residues" evidence="5">
    <location>
        <begin position="364"/>
        <end position="380"/>
    </location>
</feature>
<evidence type="ECO:0000256" key="1">
    <source>
        <dbReference type="ARBA" id="ARBA00004123"/>
    </source>
</evidence>
<dbReference type="PANTHER" id="PTHR31894">
    <property type="entry name" value="UPF0461 PROTEIN C5ORF24"/>
    <property type="match status" value="1"/>
</dbReference>
<reference evidence="7 8" key="1">
    <citation type="submission" date="2019-03" db="EMBL/GenBank/DDBJ databases">
        <title>First draft genome of Liparis tanakae, snailfish: a comprehensive survey of snailfish specific genes.</title>
        <authorList>
            <person name="Kim W."/>
            <person name="Song I."/>
            <person name="Jeong J.-H."/>
            <person name="Kim D."/>
            <person name="Kim S."/>
            <person name="Ryu S."/>
            <person name="Song J.Y."/>
            <person name="Lee S.K."/>
        </authorList>
    </citation>
    <scope>NUCLEOTIDE SEQUENCE [LARGE SCALE GENOMIC DNA]</scope>
    <source>
        <tissue evidence="7">Muscle</tissue>
    </source>
</reference>
<dbReference type="Gene3D" id="3.40.50.300">
    <property type="entry name" value="P-loop containing nucleotide triphosphate hydrolases"/>
    <property type="match status" value="2"/>
</dbReference>
<dbReference type="CDD" id="cd18787">
    <property type="entry name" value="SF2_C_DEAD"/>
    <property type="match status" value="1"/>
</dbReference>
<dbReference type="EMBL" id="SRLO01001279">
    <property type="protein sequence ID" value="TNN39441.1"/>
    <property type="molecule type" value="Genomic_DNA"/>
</dbReference>
<comment type="similarity">
    <text evidence="2">Belongs to the UPF0461 family.</text>
</comment>
<dbReference type="Pfam" id="PF00271">
    <property type="entry name" value="Helicase_C"/>
    <property type="match status" value="1"/>
</dbReference>
<proteinExistence type="inferred from homology"/>
<feature type="domain" description="Helicase C-terminal" evidence="6">
    <location>
        <begin position="49"/>
        <end position="210"/>
    </location>
</feature>
<dbReference type="Proteomes" id="UP000314294">
    <property type="component" value="Unassembled WGS sequence"/>
</dbReference>
<evidence type="ECO:0000259" key="6">
    <source>
        <dbReference type="PROSITE" id="PS51194"/>
    </source>
</evidence>
<evidence type="ECO:0000256" key="4">
    <source>
        <dbReference type="ARBA" id="ARBA00023242"/>
    </source>
</evidence>
<dbReference type="Pfam" id="PF17724">
    <property type="entry name" value="DUF5568"/>
    <property type="match status" value="1"/>
</dbReference>
<keyword evidence="3" id="KW-0175">Coiled coil</keyword>
<dbReference type="InterPro" id="IPR040419">
    <property type="entry name" value="DUF5568"/>
</dbReference>
<dbReference type="FunFam" id="3.40.50.300:FF:000584">
    <property type="entry name" value="probable ATP-dependent RNA helicase DDX46"/>
    <property type="match status" value="1"/>
</dbReference>
<evidence type="ECO:0000256" key="3">
    <source>
        <dbReference type="ARBA" id="ARBA00023054"/>
    </source>
</evidence>
<evidence type="ECO:0000256" key="2">
    <source>
        <dbReference type="ARBA" id="ARBA00010106"/>
    </source>
</evidence>
<keyword evidence="7" id="KW-0067">ATP-binding</keyword>